<reference evidence="2 3" key="1">
    <citation type="submission" date="2023-11" db="EMBL/GenBank/DDBJ databases">
        <title>Novel species in genus Nocardioides.</title>
        <authorList>
            <person name="Zhou H."/>
        </authorList>
    </citation>
    <scope>NUCLEOTIDE SEQUENCE [LARGE SCALE GENOMIC DNA]</scope>
    <source>
        <strain evidence="2 3">S-58</strain>
    </source>
</reference>
<accession>A0ABU5KEI0</accession>
<protein>
    <submittedName>
        <fullName evidence="2">Uncharacterized protein</fullName>
    </submittedName>
</protein>
<comment type="caution">
    <text evidence="2">The sequence shown here is derived from an EMBL/GenBank/DDBJ whole genome shotgun (WGS) entry which is preliminary data.</text>
</comment>
<dbReference type="Proteomes" id="UP001291999">
    <property type="component" value="Unassembled WGS sequence"/>
</dbReference>
<organism evidence="2 3">
    <name type="scientific">Nocardioides renjunii</name>
    <dbReference type="NCBI Taxonomy" id="3095075"/>
    <lineage>
        <taxon>Bacteria</taxon>
        <taxon>Bacillati</taxon>
        <taxon>Actinomycetota</taxon>
        <taxon>Actinomycetes</taxon>
        <taxon>Propionibacteriales</taxon>
        <taxon>Nocardioidaceae</taxon>
        <taxon>Nocardioides</taxon>
    </lineage>
</organism>
<gene>
    <name evidence="2" type="ORF">SFC79_16510</name>
</gene>
<dbReference type="RefSeq" id="WP_322425176.1">
    <property type="nucleotide sequence ID" value="NZ_JAXQPW010000006.1"/>
</dbReference>
<evidence type="ECO:0000313" key="3">
    <source>
        <dbReference type="Proteomes" id="UP001291999"/>
    </source>
</evidence>
<sequence>MDPFELRQSLRGGADTVETVQEALRLPVGHLAGVNADAVAALAALHVATVHELATSRVFGAAELLCEWGPHASVLQAAGGLTPPRDLLDQRHWNGSDPLPSRPFSCLRTVTHRQATELGAATGIESLSDAVRWPPFRAARRMLTSATNGLDEDQDPAAKLVPRMGRYATERASYQVLVLDHYVTPVPQRSTHDHQVELSPVGPLQPDSLDQDRGFTLPAIGALLEFEQQWFAESVTLGSLLHSTALAPGETTRIAMVDWSRKSLARTDDDTDQREELSNDVTRTRALSEVVDAVLEETATGFSSASGFGAGMQLGTGGGLAASGESMGYPIAGAAGSSEGFSVGGSSGTSFASIEGKRNVSAEMTQNIMDATHHAATSVRNRRATAVREVSQEEAERISTRAVTNYNHMHALSVHYYETVQVYRVVVTLKDATRLLYVPLAPFDFRNSTAALRYRDEIGAAALNDRIRLAAQLDPDALALSSTVRAEPWKLEQGGSPARNEIVDAARVLISSDAVFWASTLGTENAQRAEEFESLTLTFSDQPPVTVSLPPPFFGARHLFWDLEHVRSMRRDGCTIALNRKPGFEDNAYDDVTFAISGWWDDPHLGTHPYRPRDITNLPDAEARNARILSLKCSLPPGTSNDILTLVPALGERSYVDHLERHALHYSQAIWRSRSTAQFFDLLSQHQLNGRPAAYSVDPRPVAFTDNYAVFAMPAVPDDDEWTQLLQSRGLAVGEAREDLVPLPSGGVFAEAVLGTANSAEKIDLTRFWNWQDSPIPITAPDIAAIQTGARATDESLTTAPLADAILHLVDSPDVPDPTSMGKALATLGIANAFGDLSGLSGTQRMTQAYFEGAMAGAANAAAQAGANASEAAGILRAGRPAAPGGPSGLTSIQNPTVLGGALPIAQEMDEQISVPVPIQTGRPRRTSGGTADEVRPADPFENTKSVLFGVTRGSQGPPPTARVNVHVTSELRQEGSTLAQPLDGTLQLNFSWLQTSEPVSMPQDSTLLSVPIARGVGQAPAPLPLDTSLMVVPHLVVNPSGKSVVSRARLGVPWLDIPSLATWIDHLIAPDTASVTLGSHVSVPTGRPHLNLLLTGTLVPRPGDALTHEFKFSNDMKLGANGSITLSSGGKESATDAVIAMLMAAGKKVAGGAAAVLSLFDFKFELIGSAGSGTSSATRGKLTVTPTTLHNLTLTSEP</sequence>
<feature type="region of interest" description="Disordered" evidence="1">
    <location>
        <begin position="919"/>
        <end position="938"/>
    </location>
</feature>
<proteinExistence type="predicted"/>
<evidence type="ECO:0000313" key="2">
    <source>
        <dbReference type="EMBL" id="MDZ5663378.1"/>
    </source>
</evidence>
<dbReference type="EMBL" id="JAXQPW010000006">
    <property type="protein sequence ID" value="MDZ5663378.1"/>
    <property type="molecule type" value="Genomic_DNA"/>
</dbReference>
<name>A0ABU5KEI0_9ACTN</name>
<evidence type="ECO:0000256" key="1">
    <source>
        <dbReference type="SAM" id="MobiDB-lite"/>
    </source>
</evidence>
<keyword evidence="3" id="KW-1185">Reference proteome</keyword>